<dbReference type="InterPro" id="IPR011989">
    <property type="entry name" value="ARM-like"/>
</dbReference>
<gene>
    <name evidence="2" type="ORF">AN965_07825</name>
</gene>
<proteinExistence type="predicted"/>
<organism evidence="2 3">
    <name type="scientific">Alkalicoccobacillus plakortidis</name>
    <dbReference type="NCBI Taxonomy" id="444060"/>
    <lineage>
        <taxon>Bacteria</taxon>
        <taxon>Bacillati</taxon>
        <taxon>Bacillota</taxon>
        <taxon>Bacilli</taxon>
        <taxon>Bacillales</taxon>
        <taxon>Bacillaceae</taxon>
        <taxon>Alkalicoccobacillus</taxon>
    </lineage>
</organism>
<sequence>MAVQIGQSAGLTIDFDDVKKHGKALEDLQKNLTKIAESFGTITQKIGEADWGGFLASLLTGFGGLLLSIVAVREAFTSFKSVLNLIGASFTTIGAAISPFIGTILLVTAAIAALAAGFMYLWNTNETFKNGVIQVWQTIQSVIQTVVSVIASFVAEKLAKIKQFWDEHGAQVMEAVSNVFNFILSIIEPIMNGILALMKFVWPFVAALIQQVWGNIKGVISGALDIIMGLIKTFAGLFTGDFSLMWEGIKQLFFGALEAIWNLVQLLLFGKIIKIAGSLFTGLRTIFTNMWSSISTLFSTALRNIQAFFQRGFEAVQLVVTTVMTFIRNLISTGMTAVQTVVMTILTTIRTIFMTVFNAVRSVVTSVISFIRNFITTGISAASSAVSAGLNAIRTTFMSIFNAVRTSVTAAMTAIRSAISNGIQSAFQTVMGFIGRFRDAGRNIVTSIAQGITSAIGSVTSAISNVAGKIRDFLPFSPAKEGPLQDIHCLNFGGPIKDSVEGDLPVIERALTNALALPTIQGGNFLGRGVERLEQHLMARQQPDFLNRSSLQDRLTVEVPVHLEGKQIARITAPFMDTELGRRHVSTMRAKGGR</sequence>
<dbReference type="PANTHER" id="PTHR37813:SF1">
    <property type="entry name" value="FELS-2 PROPHAGE PROTEIN"/>
    <property type="match status" value="1"/>
</dbReference>
<keyword evidence="1" id="KW-0472">Membrane</keyword>
<reference evidence="2 3" key="1">
    <citation type="submission" date="2015-09" db="EMBL/GenBank/DDBJ databases">
        <title>Genome sequencing project for genomic taxonomy and phylogenomics of Bacillus-like bacteria.</title>
        <authorList>
            <person name="Liu B."/>
            <person name="Wang J."/>
            <person name="Zhu Y."/>
            <person name="Liu G."/>
            <person name="Chen Q."/>
            <person name="Chen Z."/>
            <person name="Lan J."/>
            <person name="Che J."/>
            <person name="Ge C."/>
            <person name="Shi H."/>
            <person name="Pan Z."/>
            <person name="Liu X."/>
        </authorList>
    </citation>
    <scope>NUCLEOTIDE SEQUENCE [LARGE SCALE GENOMIC DNA]</scope>
    <source>
        <strain evidence="2 3">DSM 19153</strain>
    </source>
</reference>
<comment type="caution">
    <text evidence="2">The sequence shown here is derived from an EMBL/GenBank/DDBJ whole genome shotgun (WGS) entry which is preliminary data.</text>
</comment>
<dbReference type="EMBL" id="LJJD01000015">
    <property type="protein sequence ID" value="KQL57407.1"/>
    <property type="molecule type" value="Genomic_DNA"/>
</dbReference>
<feature type="transmembrane region" description="Helical" evidence="1">
    <location>
        <begin position="337"/>
        <end position="360"/>
    </location>
</feature>
<feature type="transmembrane region" description="Helical" evidence="1">
    <location>
        <begin position="93"/>
        <end position="122"/>
    </location>
</feature>
<feature type="transmembrane region" description="Helical" evidence="1">
    <location>
        <begin position="51"/>
        <end position="72"/>
    </location>
</feature>
<evidence type="ECO:0000256" key="1">
    <source>
        <dbReference type="SAM" id="Phobius"/>
    </source>
</evidence>
<feature type="transmembrane region" description="Helical" evidence="1">
    <location>
        <begin position="252"/>
        <end position="273"/>
    </location>
</feature>
<dbReference type="AlphaFoldDB" id="A0A9D5DUH8"/>
<evidence type="ECO:0008006" key="4">
    <source>
        <dbReference type="Google" id="ProtNLM"/>
    </source>
</evidence>
<feature type="transmembrane region" description="Helical" evidence="1">
    <location>
        <begin position="134"/>
        <end position="155"/>
    </location>
</feature>
<dbReference type="SUPFAM" id="SSF48371">
    <property type="entry name" value="ARM repeat"/>
    <property type="match status" value="1"/>
</dbReference>
<accession>A0A9D5DUH8</accession>
<feature type="transmembrane region" description="Helical" evidence="1">
    <location>
        <begin position="219"/>
        <end position="240"/>
    </location>
</feature>
<evidence type="ECO:0000313" key="3">
    <source>
        <dbReference type="Proteomes" id="UP000051061"/>
    </source>
</evidence>
<evidence type="ECO:0000313" key="2">
    <source>
        <dbReference type="EMBL" id="KQL57407.1"/>
    </source>
</evidence>
<name>A0A9D5DUH8_9BACI</name>
<dbReference type="Proteomes" id="UP000051061">
    <property type="component" value="Unassembled WGS sequence"/>
</dbReference>
<keyword evidence="3" id="KW-1185">Reference proteome</keyword>
<dbReference type="Gene3D" id="1.25.10.10">
    <property type="entry name" value="Leucine-rich Repeat Variant"/>
    <property type="match status" value="1"/>
</dbReference>
<keyword evidence="1" id="KW-1133">Transmembrane helix</keyword>
<protein>
    <recommendedName>
        <fullName evidence="4">Phage-related protein</fullName>
    </recommendedName>
</protein>
<dbReference type="InterPro" id="IPR016024">
    <property type="entry name" value="ARM-type_fold"/>
</dbReference>
<keyword evidence="1" id="KW-0812">Transmembrane</keyword>
<dbReference type="PANTHER" id="PTHR37813">
    <property type="entry name" value="FELS-2 PROPHAGE PROTEIN"/>
    <property type="match status" value="1"/>
</dbReference>